<sequence>MGDDVELVDEADYHELNLGSGVDFDSARTTDDPAVDPNLAADGVGEPMLEDTTVIDRGGRPEQIIQFISINVCTISAFITIRLKQFSRFSHITLPVGWACGNLLTV</sequence>
<dbReference type="CTD" id="20238822"/>
<proteinExistence type="predicted"/>
<accession>V4AIR1</accession>
<dbReference type="EMBL" id="KB201931">
    <property type="protein sequence ID" value="ESO93351.1"/>
    <property type="molecule type" value="Genomic_DNA"/>
</dbReference>
<keyword evidence="2" id="KW-1185">Reference proteome</keyword>
<evidence type="ECO:0000313" key="1">
    <source>
        <dbReference type="EMBL" id="ESO93351.1"/>
    </source>
</evidence>
<reference evidence="1 2" key="1">
    <citation type="journal article" date="2013" name="Nature">
        <title>Insights into bilaterian evolution from three spiralian genomes.</title>
        <authorList>
            <person name="Simakov O."/>
            <person name="Marletaz F."/>
            <person name="Cho S.J."/>
            <person name="Edsinger-Gonzales E."/>
            <person name="Havlak P."/>
            <person name="Hellsten U."/>
            <person name="Kuo D.H."/>
            <person name="Larsson T."/>
            <person name="Lv J."/>
            <person name="Arendt D."/>
            <person name="Savage R."/>
            <person name="Osoegawa K."/>
            <person name="de Jong P."/>
            <person name="Grimwood J."/>
            <person name="Chapman J.A."/>
            <person name="Shapiro H."/>
            <person name="Aerts A."/>
            <person name="Otillar R.P."/>
            <person name="Terry A.Y."/>
            <person name="Boore J.L."/>
            <person name="Grigoriev I.V."/>
            <person name="Lindberg D.R."/>
            <person name="Seaver E.C."/>
            <person name="Weisblat D.A."/>
            <person name="Putnam N.H."/>
            <person name="Rokhsar D.S."/>
        </authorList>
    </citation>
    <scope>NUCLEOTIDE SEQUENCE [LARGE SCALE GENOMIC DNA]</scope>
</reference>
<evidence type="ECO:0000313" key="2">
    <source>
        <dbReference type="Proteomes" id="UP000030746"/>
    </source>
</evidence>
<name>V4AIR1_LOTGI</name>
<dbReference type="AlphaFoldDB" id="V4AIR1"/>
<dbReference type="GeneID" id="20238822"/>
<dbReference type="HOGENOM" id="CLU_2226179_0_0_1"/>
<dbReference type="RefSeq" id="XP_009056046.1">
    <property type="nucleotide sequence ID" value="XM_009057798.1"/>
</dbReference>
<dbReference type="KEGG" id="lgi:LOTGIDRAFT_161916"/>
<gene>
    <name evidence="1" type="ORF">LOTGIDRAFT_161916</name>
</gene>
<organism evidence="1 2">
    <name type="scientific">Lottia gigantea</name>
    <name type="common">Giant owl limpet</name>
    <dbReference type="NCBI Taxonomy" id="225164"/>
    <lineage>
        <taxon>Eukaryota</taxon>
        <taxon>Metazoa</taxon>
        <taxon>Spiralia</taxon>
        <taxon>Lophotrochozoa</taxon>
        <taxon>Mollusca</taxon>
        <taxon>Gastropoda</taxon>
        <taxon>Patellogastropoda</taxon>
        <taxon>Lottioidea</taxon>
        <taxon>Lottiidae</taxon>
        <taxon>Lottia</taxon>
    </lineage>
</organism>
<protein>
    <submittedName>
        <fullName evidence="1">Uncharacterized protein</fullName>
    </submittedName>
</protein>
<dbReference type="Proteomes" id="UP000030746">
    <property type="component" value="Unassembled WGS sequence"/>
</dbReference>